<organism evidence="8">
    <name type="scientific">freshwater metagenome</name>
    <dbReference type="NCBI Taxonomy" id="449393"/>
    <lineage>
        <taxon>unclassified sequences</taxon>
        <taxon>metagenomes</taxon>
        <taxon>ecological metagenomes</taxon>
    </lineage>
</organism>
<proteinExistence type="inferred from homology"/>
<sequence>MNASVAGVELLGAADIRELAAKLGVVPTKKLGQNFVTDPNTIRRIVVAAKLTGNETVVEIGPGLGSLTLGLLEVAKKVVAVEIDPKLASELEATVAKRAPGRPFELVKSDALRVTELPSAPTALVANLPYNISVPVLLHFLETFESLRFGLVLVQAEVAHRLAATPGNKVYGIPSVKLAWYSDAALAGNIGRNVFWPAPNVDSALVYFAKREVALGSEAERLATFDAVDAGFSQRRKTLRQALADWAGSAARAEEILVAAKVSPQARAEELNVHDFLRIAQARNV</sequence>
<dbReference type="InterPro" id="IPR001737">
    <property type="entry name" value="KsgA/Erm"/>
</dbReference>
<dbReference type="NCBIfam" id="TIGR00755">
    <property type="entry name" value="ksgA"/>
    <property type="match status" value="1"/>
</dbReference>
<dbReference type="InterPro" id="IPR011530">
    <property type="entry name" value="rRNA_adenine_dimethylase"/>
</dbReference>
<keyword evidence="5" id="KW-0949">S-adenosyl-L-methionine</keyword>
<dbReference type="FunFam" id="1.10.8.100:FF:000003">
    <property type="entry name" value="Ribosomal RNA small subunit methyltransferase A"/>
    <property type="match status" value="1"/>
</dbReference>
<evidence type="ECO:0000256" key="1">
    <source>
        <dbReference type="ARBA" id="ARBA00022490"/>
    </source>
</evidence>
<keyword evidence="2" id="KW-0698">rRNA processing</keyword>
<evidence type="ECO:0000256" key="4">
    <source>
        <dbReference type="ARBA" id="ARBA00022679"/>
    </source>
</evidence>
<dbReference type="HAMAP" id="MF_00607">
    <property type="entry name" value="16SrRNA_methyltr_A"/>
    <property type="match status" value="1"/>
</dbReference>
<evidence type="ECO:0000256" key="5">
    <source>
        <dbReference type="ARBA" id="ARBA00022691"/>
    </source>
</evidence>
<protein>
    <submittedName>
        <fullName evidence="8">Unannotated protein</fullName>
    </submittedName>
</protein>
<dbReference type="PANTHER" id="PTHR11727">
    <property type="entry name" value="DIMETHYLADENOSINE TRANSFERASE"/>
    <property type="match status" value="1"/>
</dbReference>
<evidence type="ECO:0000256" key="2">
    <source>
        <dbReference type="ARBA" id="ARBA00022552"/>
    </source>
</evidence>
<name>A0A6J6P4I4_9ZZZZ</name>
<keyword evidence="3" id="KW-0489">Methyltransferase</keyword>
<gene>
    <name evidence="8" type="ORF">UFOPK2370_01118</name>
</gene>
<feature type="domain" description="Ribosomal RNA adenine methylase transferase N-terminal" evidence="7">
    <location>
        <begin position="41"/>
        <end position="212"/>
    </location>
</feature>
<dbReference type="Gene3D" id="3.40.50.150">
    <property type="entry name" value="Vaccinia Virus protein VP39"/>
    <property type="match status" value="1"/>
</dbReference>
<dbReference type="GO" id="GO:0005829">
    <property type="term" value="C:cytosol"/>
    <property type="evidence" value="ECO:0007669"/>
    <property type="project" value="TreeGrafter"/>
</dbReference>
<dbReference type="AlphaFoldDB" id="A0A6J6P4I4"/>
<dbReference type="FunFam" id="3.40.50.150:FF:000023">
    <property type="entry name" value="Ribosomal RNA small subunit methyltransferase A"/>
    <property type="match status" value="1"/>
</dbReference>
<dbReference type="InterPro" id="IPR023165">
    <property type="entry name" value="rRNA_Ade_diMease-like_C"/>
</dbReference>
<evidence type="ECO:0000256" key="3">
    <source>
        <dbReference type="ARBA" id="ARBA00022603"/>
    </source>
</evidence>
<dbReference type="Pfam" id="PF00398">
    <property type="entry name" value="RrnaAD"/>
    <property type="match status" value="1"/>
</dbReference>
<dbReference type="Gene3D" id="1.10.8.100">
    <property type="entry name" value="Ribosomal RNA adenine dimethylase-like, domain 2"/>
    <property type="match status" value="1"/>
</dbReference>
<evidence type="ECO:0000259" key="7">
    <source>
        <dbReference type="SMART" id="SM00650"/>
    </source>
</evidence>
<dbReference type="PANTHER" id="PTHR11727:SF7">
    <property type="entry name" value="DIMETHYLADENOSINE TRANSFERASE-RELATED"/>
    <property type="match status" value="1"/>
</dbReference>
<dbReference type="GO" id="GO:0003723">
    <property type="term" value="F:RNA binding"/>
    <property type="evidence" value="ECO:0007669"/>
    <property type="project" value="UniProtKB-KW"/>
</dbReference>
<dbReference type="EMBL" id="CAEZXK010000043">
    <property type="protein sequence ID" value="CAB4693637.1"/>
    <property type="molecule type" value="Genomic_DNA"/>
</dbReference>
<evidence type="ECO:0000256" key="6">
    <source>
        <dbReference type="ARBA" id="ARBA00022884"/>
    </source>
</evidence>
<keyword evidence="6" id="KW-0694">RNA-binding</keyword>
<dbReference type="InterPro" id="IPR029063">
    <property type="entry name" value="SAM-dependent_MTases_sf"/>
</dbReference>
<dbReference type="InterPro" id="IPR020598">
    <property type="entry name" value="rRNA_Ade_methylase_Trfase_N"/>
</dbReference>
<accession>A0A6J6P4I4</accession>
<reference evidence="8" key="1">
    <citation type="submission" date="2020-05" db="EMBL/GenBank/DDBJ databases">
        <authorList>
            <person name="Chiriac C."/>
            <person name="Salcher M."/>
            <person name="Ghai R."/>
            <person name="Kavagutti S V."/>
        </authorList>
    </citation>
    <scope>NUCLEOTIDE SEQUENCE</scope>
</reference>
<keyword evidence="4" id="KW-0808">Transferase</keyword>
<evidence type="ECO:0000313" key="8">
    <source>
        <dbReference type="EMBL" id="CAB4693637.1"/>
    </source>
</evidence>
<dbReference type="SUPFAM" id="SSF53335">
    <property type="entry name" value="S-adenosyl-L-methionine-dependent methyltransferases"/>
    <property type="match status" value="1"/>
</dbReference>
<dbReference type="SMART" id="SM00650">
    <property type="entry name" value="rADc"/>
    <property type="match status" value="1"/>
</dbReference>
<dbReference type="PROSITE" id="PS51689">
    <property type="entry name" value="SAM_RNA_A_N6_MT"/>
    <property type="match status" value="1"/>
</dbReference>
<dbReference type="InterPro" id="IPR020596">
    <property type="entry name" value="rRNA_Ade_Mease_Trfase_CS"/>
</dbReference>
<dbReference type="PROSITE" id="PS01131">
    <property type="entry name" value="RRNA_A_DIMETH"/>
    <property type="match status" value="1"/>
</dbReference>
<dbReference type="GO" id="GO:0000179">
    <property type="term" value="F:rRNA (adenine-N6,N6-)-dimethyltransferase activity"/>
    <property type="evidence" value="ECO:0007669"/>
    <property type="project" value="InterPro"/>
</dbReference>
<keyword evidence="1" id="KW-0963">Cytoplasm</keyword>